<sequence length="88" mass="10482">MNEDQCNGYWMIQLTKGTDRKMKASKNAFDAIIDTDITSFHRVGIYKLKVKLTSHIMFLRILNHRLVCRAFQQKDFRSRRCTSHRCMI</sequence>
<accession>A0AAU9LN70</accession>
<protein>
    <submittedName>
        <fullName evidence="1">Uncharacterized protein</fullName>
    </submittedName>
</protein>
<gene>
    <name evidence="1" type="ORF">LVIROSA_LOCUS1080</name>
</gene>
<comment type="caution">
    <text evidence="1">The sequence shown here is derived from an EMBL/GenBank/DDBJ whole genome shotgun (WGS) entry which is preliminary data.</text>
</comment>
<evidence type="ECO:0000313" key="1">
    <source>
        <dbReference type="EMBL" id="CAH1413104.1"/>
    </source>
</evidence>
<dbReference type="AlphaFoldDB" id="A0AAU9LN70"/>
<keyword evidence="2" id="KW-1185">Reference proteome</keyword>
<evidence type="ECO:0000313" key="2">
    <source>
        <dbReference type="Proteomes" id="UP001157418"/>
    </source>
</evidence>
<organism evidence="1 2">
    <name type="scientific">Lactuca virosa</name>
    <dbReference type="NCBI Taxonomy" id="75947"/>
    <lineage>
        <taxon>Eukaryota</taxon>
        <taxon>Viridiplantae</taxon>
        <taxon>Streptophyta</taxon>
        <taxon>Embryophyta</taxon>
        <taxon>Tracheophyta</taxon>
        <taxon>Spermatophyta</taxon>
        <taxon>Magnoliopsida</taxon>
        <taxon>eudicotyledons</taxon>
        <taxon>Gunneridae</taxon>
        <taxon>Pentapetalae</taxon>
        <taxon>asterids</taxon>
        <taxon>campanulids</taxon>
        <taxon>Asterales</taxon>
        <taxon>Asteraceae</taxon>
        <taxon>Cichorioideae</taxon>
        <taxon>Cichorieae</taxon>
        <taxon>Lactucinae</taxon>
        <taxon>Lactuca</taxon>
    </lineage>
</organism>
<name>A0AAU9LN70_9ASTR</name>
<proteinExistence type="predicted"/>
<reference evidence="1 2" key="1">
    <citation type="submission" date="2022-01" db="EMBL/GenBank/DDBJ databases">
        <authorList>
            <person name="Xiong W."/>
            <person name="Schranz E."/>
        </authorList>
    </citation>
    <scope>NUCLEOTIDE SEQUENCE [LARGE SCALE GENOMIC DNA]</scope>
</reference>
<dbReference type="EMBL" id="CAKMRJ010000001">
    <property type="protein sequence ID" value="CAH1413104.1"/>
    <property type="molecule type" value="Genomic_DNA"/>
</dbReference>
<dbReference type="Proteomes" id="UP001157418">
    <property type="component" value="Unassembled WGS sequence"/>
</dbReference>